<dbReference type="AlphaFoldDB" id="A3LZU0"/>
<dbReference type="STRING" id="322104.A3LZU0"/>
<dbReference type="HOGENOM" id="CLU_473257_0_0_1"/>
<accession>A3LZU0</accession>
<dbReference type="EMBL" id="CP000502">
    <property type="protein sequence ID" value="ABN68400.2"/>
    <property type="molecule type" value="Genomic_DNA"/>
</dbReference>
<dbReference type="OrthoDB" id="4026135at2759"/>
<name>A3LZU0_PICST</name>
<evidence type="ECO:0008006" key="3">
    <source>
        <dbReference type="Google" id="ProtNLM"/>
    </source>
</evidence>
<dbReference type="InParanoid" id="A3LZU0"/>
<sequence length="651" mass="74346">MSLSFDQYLNDLRNTPIKHKPILSFLGFPTEIINLIIYHFTEGEFNLNFSPLSKSEGNNPDYTLTLNHIRCGHKIYSDLLALSSTCSYLRIYLGPSLFKNVSLIRENQVDAIMAAPKSSELFSDKRSIHRQFVKEMVEVNFGCCSLGELARSGFRKGVFGDINYRSRFQTEIALTNFVTYLECDNWTLQNRVLAYFPNLKAIKVLDTAFPGECCEERVHHPLSPAINALAVDPVQVLTEATKELEREQNTESAKSFRDLKYLHFLSVHANTLTFVKGLSTVVSRVKRLDLVVELAQITRQNGIGRLRHCFLGNDYELEELNLFIDCPYALIYENILCLLSEISSSCPKLAGLAIRKTRRNVNNDEVEMYVSNEGYSGIKFVRVLSNMHNLQNLTVDLQMLGALAFPENVIMLNPAYREFNSKRSHAVRCLTIIDASMTTPKLPHKLRNITAFLVQSLNINELAFSYGEVIEQAHVLALDVVTNLVEFLTTPYSTVKYYQGVERVSTEKCWSVSDDTMRREYYDMSIMDLLKITTRPGNLYYSKLKVTSASLSGRIAFNSPRYRVRESYNVSYPMVTLRNYLQSLPFPPADPDSRFFSSPEMEDLIVQPQYKSTTDECRGYGSSRAFWSSETSLSELEQYCLTPKKASQLWQ</sequence>
<reference evidence="1 2" key="1">
    <citation type="journal article" date="2007" name="Nat. Biotechnol.">
        <title>Genome sequence of the lignocellulose-bioconverting and xylose-fermenting yeast Pichia stipitis.</title>
        <authorList>
            <person name="Jeffries T.W."/>
            <person name="Grigoriev I.V."/>
            <person name="Grimwood J."/>
            <person name="Laplaza J.M."/>
            <person name="Aerts A."/>
            <person name="Salamov A."/>
            <person name="Schmutz J."/>
            <person name="Lindquist E."/>
            <person name="Dehal P."/>
            <person name="Shapiro H."/>
            <person name="Jin Y.S."/>
            <person name="Passoth V."/>
            <person name="Richardson P.M."/>
        </authorList>
    </citation>
    <scope>NUCLEOTIDE SEQUENCE [LARGE SCALE GENOMIC DNA]</scope>
    <source>
        <strain evidence="2">ATCC 58785 / CBS 6054 / NBRC 10063 / NRRL Y-11545</strain>
    </source>
</reference>
<organism evidence="1 2">
    <name type="scientific">Scheffersomyces stipitis (strain ATCC 58785 / CBS 6054 / NBRC 10063 / NRRL Y-11545)</name>
    <name type="common">Yeast</name>
    <name type="synonym">Pichia stipitis</name>
    <dbReference type="NCBI Taxonomy" id="322104"/>
    <lineage>
        <taxon>Eukaryota</taxon>
        <taxon>Fungi</taxon>
        <taxon>Dikarya</taxon>
        <taxon>Ascomycota</taxon>
        <taxon>Saccharomycotina</taxon>
        <taxon>Pichiomycetes</taxon>
        <taxon>Debaryomycetaceae</taxon>
        <taxon>Scheffersomyces</taxon>
    </lineage>
</organism>
<evidence type="ECO:0000313" key="1">
    <source>
        <dbReference type="EMBL" id="ABN68400.2"/>
    </source>
</evidence>
<keyword evidence="2" id="KW-1185">Reference proteome</keyword>
<protein>
    <recommendedName>
        <fullName evidence="3">F-box domain-containing protein</fullName>
    </recommendedName>
</protein>
<gene>
    <name evidence="1" type="ORF">PICST_68434</name>
</gene>
<evidence type="ECO:0000313" key="2">
    <source>
        <dbReference type="Proteomes" id="UP000002258"/>
    </source>
</evidence>
<dbReference type="RefSeq" id="XP_001386429.2">
    <property type="nucleotide sequence ID" value="XM_001386392.1"/>
</dbReference>
<dbReference type="Proteomes" id="UP000002258">
    <property type="component" value="Chromosome 8"/>
</dbReference>
<dbReference type="eggNOG" id="ENOG502RPU7">
    <property type="taxonomic scope" value="Eukaryota"/>
</dbReference>
<dbReference type="OMA" id="YLECDNS"/>
<dbReference type="KEGG" id="pic:PICST_68434"/>
<proteinExistence type="predicted"/>
<dbReference type="GeneID" id="4840976"/>